<protein>
    <submittedName>
        <fullName evidence="2">Uncharacterized protein</fullName>
    </submittedName>
</protein>
<keyword evidence="1" id="KW-0472">Membrane</keyword>
<dbReference type="Proteomes" id="UP000460435">
    <property type="component" value="Unassembled WGS sequence"/>
</dbReference>
<evidence type="ECO:0000313" key="2">
    <source>
        <dbReference type="EMBL" id="NDL57011.1"/>
    </source>
</evidence>
<keyword evidence="1" id="KW-0812">Transmembrane</keyword>
<feature type="transmembrane region" description="Helical" evidence="1">
    <location>
        <begin position="151"/>
        <end position="172"/>
    </location>
</feature>
<accession>A0A7K3M136</accession>
<keyword evidence="1" id="KW-1133">Transmembrane helix</keyword>
<keyword evidence="3" id="KW-1185">Reference proteome</keyword>
<evidence type="ECO:0000256" key="1">
    <source>
        <dbReference type="SAM" id="Phobius"/>
    </source>
</evidence>
<dbReference type="RefSeq" id="WP_162449700.1">
    <property type="nucleotide sequence ID" value="NZ_WLZY01000002.1"/>
</dbReference>
<dbReference type="EMBL" id="WLZY01000002">
    <property type="protein sequence ID" value="NDL57011.1"/>
    <property type="molecule type" value="Genomic_DNA"/>
</dbReference>
<organism evidence="2 3">
    <name type="scientific">Phytoactinopolyspora mesophila</name>
    <dbReference type="NCBI Taxonomy" id="2650750"/>
    <lineage>
        <taxon>Bacteria</taxon>
        <taxon>Bacillati</taxon>
        <taxon>Actinomycetota</taxon>
        <taxon>Actinomycetes</taxon>
        <taxon>Jiangellales</taxon>
        <taxon>Jiangellaceae</taxon>
        <taxon>Phytoactinopolyspora</taxon>
    </lineage>
</organism>
<dbReference type="AlphaFoldDB" id="A0A7K3M136"/>
<comment type="caution">
    <text evidence="2">The sequence shown here is derived from an EMBL/GenBank/DDBJ whole genome shotgun (WGS) entry which is preliminary data.</text>
</comment>
<evidence type="ECO:0000313" key="3">
    <source>
        <dbReference type="Proteomes" id="UP000460435"/>
    </source>
</evidence>
<name>A0A7K3M136_9ACTN</name>
<proteinExistence type="predicted"/>
<sequence>MYKDDLEKLYLAVAGDEQAASDMPVTVKYLGMRKSESEMQPLREVALERIVSLVIRGSNGVALTYFARPPSVALRLHWSTDHHVYVRVVNAWHNLKRVPRHSWWRRLAYVFMPTRFSPDRVKLVPRTRQEHYASGRTAVGRAWHQHRVASIVTGLIITAVGSAVGVLVAAWLT</sequence>
<gene>
    <name evidence="2" type="ORF">F7O44_08000</name>
</gene>
<reference evidence="2 3" key="1">
    <citation type="submission" date="2019-11" db="EMBL/GenBank/DDBJ databases">
        <authorList>
            <person name="Li X.-J."/>
            <person name="Feng X.-M."/>
        </authorList>
    </citation>
    <scope>NUCLEOTIDE SEQUENCE [LARGE SCALE GENOMIC DNA]</scope>
    <source>
        <strain evidence="2 3">XMNu-373</strain>
    </source>
</reference>